<dbReference type="PROSITE" id="PS51257">
    <property type="entry name" value="PROKAR_LIPOPROTEIN"/>
    <property type="match status" value="1"/>
</dbReference>
<proteinExistence type="predicted"/>
<protein>
    <submittedName>
        <fullName evidence="1">Bm11062</fullName>
    </submittedName>
</protein>
<reference evidence="1" key="1">
    <citation type="journal article" date="2007" name="Science">
        <title>Draft genome of the filarial nematode parasite Brugia malayi.</title>
        <authorList>
            <person name="Ghedin E."/>
            <person name="Wang S."/>
            <person name="Spiro D."/>
            <person name="Caler E."/>
            <person name="Zhao Q."/>
            <person name="Crabtree J."/>
            <person name="Allen J.E."/>
            <person name="Delcher A.L."/>
            <person name="Guiliano D.B."/>
            <person name="Miranda-Saavedra D."/>
            <person name="Angiuoli S.V."/>
            <person name="Creasy T."/>
            <person name="Amedeo P."/>
            <person name="Haas B."/>
            <person name="El-Sayed N.M."/>
            <person name="Wortman J.R."/>
            <person name="Feldblyum T."/>
            <person name="Tallon L."/>
            <person name="Schatz M."/>
            <person name="Shumway M."/>
            <person name="Koo H."/>
            <person name="Salzberg S.L."/>
            <person name="Schobel S."/>
            <person name="Pertea M."/>
            <person name="Pop M."/>
            <person name="White O."/>
            <person name="Barton G.J."/>
            <person name="Carlow C.K."/>
            <person name="Crawford M.J."/>
            <person name="Daub J."/>
            <person name="Dimmic M.W."/>
            <person name="Estes C.F."/>
            <person name="Foster J.M."/>
            <person name="Ganatra M."/>
            <person name="Gregory W.F."/>
            <person name="Johnson N.M."/>
            <person name="Jin J."/>
            <person name="Komuniecki R."/>
            <person name="Korf I."/>
            <person name="Kumar S."/>
            <person name="Laney S."/>
            <person name="Li B.W."/>
            <person name="Li W."/>
            <person name="Lindblom T.H."/>
            <person name="Lustigman S."/>
            <person name="Ma D."/>
            <person name="Maina C.V."/>
            <person name="Martin D.M."/>
            <person name="McCarter J.P."/>
            <person name="McReynolds L."/>
            <person name="Mitreva M."/>
            <person name="Nutman T.B."/>
            <person name="Parkinson J."/>
            <person name="Peregrin-Alvarez J.M."/>
            <person name="Poole C."/>
            <person name="Ren Q."/>
            <person name="Saunders L."/>
            <person name="Sluder A.E."/>
            <person name="Smith K."/>
            <person name="Stanke M."/>
            <person name="Unnasch T.R."/>
            <person name="Ware J."/>
            <person name="Wei A.D."/>
            <person name="Weil G."/>
            <person name="Williams D.J."/>
            <person name="Zhang Y."/>
            <person name="Williams S.A."/>
            <person name="Fraser-Liggett C."/>
            <person name="Slatko B."/>
            <person name="Blaxter M.L."/>
            <person name="Scott A.L."/>
        </authorList>
    </citation>
    <scope>NUCLEOTIDE SEQUENCE</scope>
    <source>
        <strain evidence="1">FR3</strain>
    </source>
</reference>
<evidence type="ECO:0000313" key="2">
    <source>
        <dbReference type="WormBase" id="Bm11062"/>
    </source>
</evidence>
<evidence type="ECO:0000313" key="1">
    <source>
        <dbReference type="EMBL" id="CRZ26098.1"/>
    </source>
</evidence>
<dbReference type="EMBL" id="LN857018">
    <property type="protein sequence ID" value="CRZ26098.1"/>
    <property type="molecule type" value="Genomic_DNA"/>
</dbReference>
<sequence>MLIFVKINSKSKRTFNCITMPFNSCWSALLSGCLLAPIRIGSGTTEDRNERATGQTLGQSCSAVVVVYWSRCNVTLRGDGGVGGEVRSAISIDLLLS</sequence>
<organism evidence="1">
    <name type="scientific">Brugia malayi</name>
    <name type="common">Filarial nematode worm</name>
    <dbReference type="NCBI Taxonomy" id="6279"/>
    <lineage>
        <taxon>Eukaryota</taxon>
        <taxon>Metazoa</taxon>
        <taxon>Ecdysozoa</taxon>
        <taxon>Nematoda</taxon>
        <taxon>Chromadorea</taxon>
        <taxon>Rhabditida</taxon>
        <taxon>Spirurina</taxon>
        <taxon>Spiruromorpha</taxon>
        <taxon>Filarioidea</taxon>
        <taxon>Onchocercidae</taxon>
        <taxon>Brugia</taxon>
    </lineage>
</organism>
<dbReference type="WormBase" id="Bm11062">
    <property type="protein sequence ID" value="BM39684"/>
    <property type="gene ID" value="WBGene00231323"/>
</dbReference>
<reference evidence="1" key="2">
    <citation type="submission" date="2012-12" db="EMBL/GenBank/DDBJ databases">
        <authorList>
            <person name="Gao Y.W."/>
            <person name="Fan S.T."/>
            <person name="Sun H.T."/>
            <person name="Wang Z."/>
            <person name="Gao X.L."/>
            <person name="Li Y.G."/>
            <person name="Wang T.C."/>
            <person name="Zhang K."/>
            <person name="Xu W.W."/>
            <person name="Yu Z.J."/>
            <person name="Xia X.Z."/>
        </authorList>
    </citation>
    <scope>NUCLEOTIDE SEQUENCE</scope>
    <source>
        <strain evidence="1">FR3</strain>
    </source>
</reference>
<name>A0A0H5SC16_BRUMA</name>
<gene>
    <name evidence="1 2" type="ORF">Bm11062</name>
    <name evidence="1" type="ORF">BM_Bm11062</name>
</gene>
<accession>A0A0H5SC16</accession>
<dbReference type="AlphaFoldDB" id="A0A0H5SC16"/>